<reference evidence="1 2" key="2">
    <citation type="submission" date="2017-10" db="EMBL/GenBank/DDBJ databases">
        <title>Genome analyses suggest a sexual origin of heterokaryosis in a supposedly ancient asexual fungus.</title>
        <authorList>
            <person name="Corradi N."/>
            <person name="Sedzielewska K."/>
            <person name="Noel J."/>
            <person name="Charron P."/>
            <person name="Farinelli L."/>
            <person name="Marton T."/>
            <person name="Kruger M."/>
            <person name="Pelin A."/>
            <person name="Brachmann A."/>
            <person name="Corradi N."/>
        </authorList>
    </citation>
    <scope>NUCLEOTIDE SEQUENCE [LARGE SCALE GENOMIC DNA]</scope>
    <source>
        <strain evidence="1 2">A1</strain>
    </source>
</reference>
<sequence length="122" mass="14395">RVLSLLRTFRRKLTGPNFTFPLCDFPSCLSLSLNTYSSYFHLPYFMFRREVKDVRNETEISAKKENSTDLILDIASISRYHHITDSQFKKIFTASTLRQQNNIAKEYGLQTRLPILDQLQRE</sequence>
<accession>A0A2N0QT58</accession>
<dbReference type="AlphaFoldDB" id="A0A2N0QT58"/>
<gene>
    <name evidence="1" type="ORF">RhiirA1_403751</name>
</gene>
<evidence type="ECO:0000313" key="1">
    <source>
        <dbReference type="EMBL" id="PKC54258.1"/>
    </source>
</evidence>
<protein>
    <submittedName>
        <fullName evidence="1">Uncharacterized protein</fullName>
    </submittedName>
</protein>
<evidence type="ECO:0000313" key="2">
    <source>
        <dbReference type="Proteomes" id="UP000232688"/>
    </source>
</evidence>
<comment type="caution">
    <text evidence="1">The sequence shown here is derived from an EMBL/GenBank/DDBJ whole genome shotgun (WGS) entry which is preliminary data.</text>
</comment>
<dbReference type="VEuPathDB" id="FungiDB:RhiirA1_403751"/>
<dbReference type="Proteomes" id="UP000232688">
    <property type="component" value="Unassembled WGS sequence"/>
</dbReference>
<reference evidence="1 2" key="1">
    <citation type="submission" date="2017-10" db="EMBL/GenBank/DDBJ databases">
        <title>Extensive intraspecific genome diversity in a model arbuscular mycorrhizal fungus.</title>
        <authorList>
            <person name="Chen E.C.H."/>
            <person name="Morin E."/>
            <person name="Baudet D."/>
            <person name="Noel J."/>
            <person name="Ndikumana S."/>
            <person name="Charron P."/>
            <person name="St-Onge C."/>
            <person name="Giorgi J."/>
            <person name="Grigoriev I.V."/>
            <person name="Roux C."/>
            <person name="Martin F.M."/>
            <person name="Corradi N."/>
        </authorList>
    </citation>
    <scope>NUCLEOTIDE SEQUENCE [LARGE SCALE GENOMIC DNA]</scope>
    <source>
        <strain evidence="1 2">A1</strain>
    </source>
</reference>
<name>A0A2N0QT58_9GLOM</name>
<organism evidence="1 2">
    <name type="scientific">Rhizophagus irregularis</name>
    <dbReference type="NCBI Taxonomy" id="588596"/>
    <lineage>
        <taxon>Eukaryota</taxon>
        <taxon>Fungi</taxon>
        <taxon>Fungi incertae sedis</taxon>
        <taxon>Mucoromycota</taxon>
        <taxon>Glomeromycotina</taxon>
        <taxon>Glomeromycetes</taxon>
        <taxon>Glomerales</taxon>
        <taxon>Glomeraceae</taxon>
        <taxon>Rhizophagus</taxon>
    </lineage>
</organism>
<proteinExistence type="predicted"/>
<feature type="non-terminal residue" evidence="1">
    <location>
        <position position="1"/>
    </location>
</feature>
<dbReference type="EMBL" id="LLXH01003417">
    <property type="protein sequence ID" value="PKC54258.1"/>
    <property type="molecule type" value="Genomic_DNA"/>
</dbReference>